<dbReference type="RefSeq" id="WP_092776869.1">
    <property type="nucleotide sequence ID" value="NZ_FOGI01000004.1"/>
</dbReference>
<reference evidence="4" key="1">
    <citation type="submission" date="2016-10" db="EMBL/GenBank/DDBJ databases">
        <authorList>
            <person name="Varghese N."/>
            <person name="Submissions S."/>
        </authorList>
    </citation>
    <scope>NUCLEOTIDE SEQUENCE [LARGE SCALE GENOMIC DNA]</scope>
    <source>
        <strain evidence="4">DSM 44260</strain>
    </source>
</reference>
<feature type="transmembrane region" description="Helical" evidence="2">
    <location>
        <begin position="64"/>
        <end position="83"/>
    </location>
</feature>
<dbReference type="Proteomes" id="UP000199051">
    <property type="component" value="Unassembled WGS sequence"/>
</dbReference>
<dbReference type="AlphaFoldDB" id="A0A1H9QME7"/>
<feature type="transmembrane region" description="Helical" evidence="2">
    <location>
        <begin position="226"/>
        <end position="245"/>
    </location>
</feature>
<evidence type="ECO:0000313" key="3">
    <source>
        <dbReference type="EMBL" id="SER61642.1"/>
    </source>
</evidence>
<keyword evidence="2" id="KW-1133">Transmembrane helix</keyword>
<name>A0A1H9QME7_9PSEU</name>
<feature type="transmembrane region" description="Helical" evidence="2">
    <location>
        <begin position="251"/>
        <end position="269"/>
    </location>
</feature>
<dbReference type="EMBL" id="FOGI01000004">
    <property type="protein sequence ID" value="SER61642.1"/>
    <property type="molecule type" value="Genomic_DNA"/>
</dbReference>
<sequence>MSSGTWSARRDETRVADDHAGVRTDVEPPVAAPPAGVIAVRDRTTSVLVRVWDQQYRPGIGHRAMSGFLLLVVAFSAVVQILAGDPGGSPSRIHLVTVVAFLLGNLLPGSRVFWRPLALRRLGTEPWRAVPARVLRAGRRSAVVEVTDDGDPVRYTVWIDPAHLAMVTDTVYLVRGKRDRAVVRVPGSRELFPAKVSRRPVTTVEIPAVPVTQRWAEELRDRIRRVYAQAAVALGAVLVIAEITTPSLVTALIWLGFTLVVGLAVATTTRHRALDLQLPALVDSAEWLPAEAELGPWLAQHDGTVPATATLTFDDGTVRVVVLPAASVDLIGAIADSAELWITGTEGRVAVGFPGYPLLAVGEVVSA</sequence>
<feature type="region of interest" description="Disordered" evidence="1">
    <location>
        <begin position="1"/>
        <end position="27"/>
    </location>
</feature>
<accession>A0A1H9QME7</accession>
<keyword evidence="2" id="KW-0812">Transmembrane</keyword>
<organism evidence="3 4">
    <name type="scientific">Actinokineospora terrae</name>
    <dbReference type="NCBI Taxonomy" id="155974"/>
    <lineage>
        <taxon>Bacteria</taxon>
        <taxon>Bacillati</taxon>
        <taxon>Actinomycetota</taxon>
        <taxon>Actinomycetes</taxon>
        <taxon>Pseudonocardiales</taxon>
        <taxon>Pseudonocardiaceae</taxon>
        <taxon>Actinokineospora</taxon>
    </lineage>
</organism>
<gene>
    <name evidence="3" type="ORF">SAMN04487818_104355</name>
</gene>
<evidence type="ECO:0000256" key="1">
    <source>
        <dbReference type="SAM" id="MobiDB-lite"/>
    </source>
</evidence>
<evidence type="ECO:0000256" key="2">
    <source>
        <dbReference type="SAM" id="Phobius"/>
    </source>
</evidence>
<keyword evidence="2" id="KW-0472">Membrane</keyword>
<proteinExistence type="predicted"/>
<dbReference type="STRING" id="155974.SAMN04487818_104355"/>
<protein>
    <submittedName>
        <fullName evidence="3">Uncharacterized protein</fullName>
    </submittedName>
</protein>
<feature type="compositionally biased region" description="Basic and acidic residues" evidence="1">
    <location>
        <begin position="8"/>
        <end position="26"/>
    </location>
</feature>
<feature type="transmembrane region" description="Helical" evidence="2">
    <location>
        <begin position="95"/>
        <end position="114"/>
    </location>
</feature>
<evidence type="ECO:0000313" key="4">
    <source>
        <dbReference type="Proteomes" id="UP000199051"/>
    </source>
</evidence>
<keyword evidence="4" id="KW-1185">Reference proteome</keyword>